<comment type="caution">
    <text evidence="1">The sequence shown here is derived from an EMBL/GenBank/DDBJ whole genome shotgun (WGS) entry which is preliminary data.</text>
</comment>
<keyword evidence="2" id="KW-1185">Reference proteome</keyword>
<proteinExistence type="predicted"/>
<reference evidence="1 2" key="1">
    <citation type="submission" date="2019-06" db="EMBL/GenBank/DDBJ databases">
        <title>Flavibacter putida gen. nov., sp. nov., a novel marine bacterium of the family Flavobacteriaceae isolated from coastal seawater.</title>
        <authorList>
            <person name="Feng X."/>
        </authorList>
    </citation>
    <scope>NUCLEOTIDE SEQUENCE [LARGE SCALE GENOMIC DNA]</scope>
    <source>
        <strain evidence="1 2">PLHSN227</strain>
    </source>
</reference>
<evidence type="ECO:0000313" key="2">
    <source>
        <dbReference type="Proteomes" id="UP000317169"/>
    </source>
</evidence>
<organism evidence="1 2">
    <name type="scientific">Haloflavibacter putidus</name>
    <dbReference type="NCBI Taxonomy" id="2576776"/>
    <lineage>
        <taxon>Bacteria</taxon>
        <taxon>Pseudomonadati</taxon>
        <taxon>Bacteroidota</taxon>
        <taxon>Flavobacteriia</taxon>
        <taxon>Flavobacteriales</taxon>
        <taxon>Flavobacteriaceae</taxon>
        <taxon>Haloflavibacter</taxon>
    </lineage>
</organism>
<name>A0A507ZQK7_9FLAO</name>
<accession>A0A507ZQK7</accession>
<dbReference type="EMBL" id="VIAR01000003">
    <property type="protein sequence ID" value="TQD39860.1"/>
    <property type="molecule type" value="Genomic_DNA"/>
</dbReference>
<dbReference type="AlphaFoldDB" id="A0A507ZQK7"/>
<gene>
    <name evidence="1" type="ORF">FKR84_05045</name>
</gene>
<dbReference type="RefSeq" id="WP_141421200.1">
    <property type="nucleotide sequence ID" value="NZ_VIAR01000003.1"/>
</dbReference>
<evidence type="ECO:0000313" key="1">
    <source>
        <dbReference type="EMBL" id="TQD39860.1"/>
    </source>
</evidence>
<dbReference type="Proteomes" id="UP000317169">
    <property type="component" value="Unassembled WGS sequence"/>
</dbReference>
<sequence length="96" mass="10713">MFKNLLKIIVVAPLLMAFQCDDELESTLVFNNYNVQATPQASFSVNDTIWLTGLVSSKAYDLAINDSVFYNNPQADILSIMKFIEPTQTANCVSFP</sequence>
<protein>
    <submittedName>
        <fullName evidence="1">Uncharacterized protein</fullName>
    </submittedName>
</protein>
<dbReference type="OrthoDB" id="1444720at2"/>